<feature type="transmembrane region" description="Helical" evidence="8">
    <location>
        <begin position="111"/>
        <end position="131"/>
    </location>
</feature>
<feature type="transmembrane region" description="Helical" evidence="8">
    <location>
        <begin position="23"/>
        <end position="44"/>
    </location>
</feature>
<keyword evidence="7 8" id="KW-0472">Membrane</keyword>
<keyword evidence="6 8" id="KW-1133">Transmembrane helix</keyword>
<feature type="transmembrane region" description="Helical" evidence="8">
    <location>
        <begin position="80"/>
        <end position="99"/>
    </location>
</feature>
<evidence type="ECO:0000256" key="5">
    <source>
        <dbReference type="ARBA" id="ARBA00022692"/>
    </source>
</evidence>
<reference evidence="9 10" key="1">
    <citation type="journal article" date="2019" name="Int. J. Syst. Evol. Microbiol.">
        <title>The Global Catalogue of Microorganisms (GCM) 10K type strain sequencing project: providing services to taxonomists for standard genome sequencing and annotation.</title>
        <authorList>
            <consortium name="The Broad Institute Genomics Platform"/>
            <consortium name="The Broad Institute Genome Sequencing Center for Infectious Disease"/>
            <person name="Wu L."/>
            <person name="Ma J."/>
        </authorList>
    </citation>
    <scope>NUCLEOTIDE SEQUENCE [LARGE SCALE GENOMIC DNA]</scope>
    <source>
        <strain evidence="9 10">JCM 14319</strain>
    </source>
</reference>
<feature type="transmembrane region" description="Helical" evidence="8">
    <location>
        <begin position="137"/>
        <end position="154"/>
    </location>
</feature>
<evidence type="ECO:0000256" key="3">
    <source>
        <dbReference type="ARBA" id="ARBA00022448"/>
    </source>
</evidence>
<evidence type="ECO:0000256" key="1">
    <source>
        <dbReference type="ARBA" id="ARBA00004651"/>
    </source>
</evidence>
<keyword evidence="3" id="KW-0813">Transport</keyword>
<dbReference type="Proteomes" id="UP001500506">
    <property type="component" value="Unassembled WGS sequence"/>
</dbReference>
<proteinExistence type="inferred from homology"/>
<feature type="transmembrane region" description="Helical" evidence="8">
    <location>
        <begin position="374"/>
        <end position="394"/>
    </location>
</feature>
<feature type="transmembrane region" description="Helical" evidence="8">
    <location>
        <begin position="427"/>
        <end position="444"/>
    </location>
</feature>
<evidence type="ECO:0000256" key="8">
    <source>
        <dbReference type="SAM" id="Phobius"/>
    </source>
</evidence>
<comment type="similarity">
    <text evidence="2">Belongs to the binding-protein-dependent transport system permease family. FecCD subfamily.</text>
</comment>
<dbReference type="NCBIfam" id="NF007867">
    <property type="entry name" value="PRK10577.1-3"/>
    <property type="match status" value="1"/>
</dbReference>
<feature type="transmembrane region" description="Helical" evidence="8">
    <location>
        <begin position="640"/>
        <end position="661"/>
    </location>
</feature>
<comment type="subcellular location">
    <subcellularLocation>
        <location evidence="1">Cell membrane</location>
        <topology evidence="1">Multi-pass membrane protein</topology>
    </subcellularLocation>
</comment>
<dbReference type="Gene3D" id="1.10.3470.10">
    <property type="entry name" value="ABC transporter involved in vitamin B12 uptake, BtuC"/>
    <property type="match status" value="2"/>
</dbReference>
<evidence type="ECO:0000256" key="7">
    <source>
        <dbReference type="ARBA" id="ARBA00023136"/>
    </source>
</evidence>
<evidence type="ECO:0000313" key="9">
    <source>
        <dbReference type="EMBL" id="GAA1748812.1"/>
    </source>
</evidence>
<dbReference type="PANTHER" id="PTHR30472">
    <property type="entry name" value="FERRIC ENTEROBACTIN TRANSPORT SYSTEM PERMEASE PROTEIN"/>
    <property type="match status" value="1"/>
</dbReference>
<feature type="transmembrane region" description="Helical" evidence="8">
    <location>
        <begin position="331"/>
        <end position="350"/>
    </location>
</feature>
<feature type="transmembrane region" description="Helical" evidence="8">
    <location>
        <begin position="603"/>
        <end position="628"/>
    </location>
</feature>
<keyword evidence="4" id="KW-1003">Cell membrane</keyword>
<evidence type="ECO:0000256" key="2">
    <source>
        <dbReference type="ARBA" id="ARBA00007935"/>
    </source>
</evidence>
<dbReference type="CDD" id="cd06550">
    <property type="entry name" value="TM_ABC_iron-siderophores_like"/>
    <property type="match status" value="2"/>
</dbReference>
<dbReference type="SUPFAM" id="SSF81345">
    <property type="entry name" value="ABC transporter involved in vitamin B12 uptake, BtuC"/>
    <property type="match status" value="2"/>
</dbReference>
<organism evidence="9 10">
    <name type="scientific">Agromyces humatus</name>
    <dbReference type="NCBI Taxonomy" id="279573"/>
    <lineage>
        <taxon>Bacteria</taxon>
        <taxon>Bacillati</taxon>
        <taxon>Actinomycetota</taxon>
        <taxon>Actinomycetes</taxon>
        <taxon>Micrococcales</taxon>
        <taxon>Microbacteriaceae</taxon>
        <taxon>Agromyces</taxon>
    </lineage>
</organism>
<sequence>MRSSTRSQSEPVTAPGGATRPRLGAVLLIGLGVVVATLLAGVHVTQGSANVGLPELLGLATGASDDQAAAVLVASRMPRLLAGVLVGVALGVAGLVMQSVSRNLLASPDTLAVNAGSYLAVVGVAAFGVVLPALGGGLVAFIGGLAAAGLVLALSAGGGGGGTVRLVLAGSAIALALQAITIMLLLLYPEATTGLYAWNQGTLAQTGLGPVSQLAPVVLVAVAVLLGFSRQFDLVALGDDTATVLGVRVRRTRLVGIVVAVLLSAAAVTVAGPIGFVGLAAPAIVRLIAVRVPGMQRHVLLIPAAAVMGVIVVLGADVLLRLAFGKAAVEVPTGVVTTVFGAVFLIALAMRAKASSETSTGFVIGAGLSPRGRFLVMAGSGVLLVVLAFVSLLLGDAKLLGGDVLNWVTGRAGPLVEFVMNTRAPRVAAAVLAGAALALAGTVVQAVSRNPLAEPAILGVTGGAGVGAILVITFWPLATFLGVATGGVVGAAIAAVIVFGLALRGGLASTRLILIGLGVSAAAGAITSMLIIATDPYNAAKALTWLSGSTYGRTFPQLIPLLIVLLIAVPLLVGARRELDLLAFDDDTPRVLGIRLGRARLGLLALAVALSATAVAAVGVIGFVGLVAPHAARALVGARHALVLPLAALLGALLVTVADTLGRTMIAPGQLPAGLLTAVVGAPYFVWLLWRSRRAA</sequence>
<evidence type="ECO:0000313" key="10">
    <source>
        <dbReference type="Proteomes" id="UP001500506"/>
    </source>
</evidence>
<dbReference type="Pfam" id="PF01032">
    <property type="entry name" value="FecCD"/>
    <property type="match status" value="2"/>
</dbReference>
<feature type="transmembrane region" description="Helical" evidence="8">
    <location>
        <begin position="208"/>
        <end position="228"/>
    </location>
</feature>
<dbReference type="InterPro" id="IPR000522">
    <property type="entry name" value="ABC_transptr_permease_BtuC"/>
</dbReference>
<feature type="transmembrane region" description="Helical" evidence="8">
    <location>
        <begin position="554"/>
        <end position="573"/>
    </location>
</feature>
<dbReference type="EMBL" id="BAAANH010000001">
    <property type="protein sequence ID" value="GAA1748812.1"/>
    <property type="molecule type" value="Genomic_DNA"/>
</dbReference>
<keyword evidence="5 8" id="KW-0812">Transmembrane</keyword>
<feature type="transmembrane region" description="Helical" evidence="8">
    <location>
        <begin position="673"/>
        <end position="690"/>
    </location>
</feature>
<feature type="transmembrane region" description="Helical" evidence="8">
    <location>
        <begin position="456"/>
        <end position="475"/>
    </location>
</feature>
<feature type="transmembrane region" description="Helical" evidence="8">
    <location>
        <begin position="512"/>
        <end position="534"/>
    </location>
</feature>
<feature type="transmembrane region" description="Helical" evidence="8">
    <location>
        <begin position="299"/>
        <end position="319"/>
    </location>
</feature>
<evidence type="ECO:0000256" key="6">
    <source>
        <dbReference type="ARBA" id="ARBA00022989"/>
    </source>
</evidence>
<evidence type="ECO:0000256" key="4">
    <source>
        <dbReference type="ARBA" id="ARBA00022475"/>
    </source>
</evidence>
<accession>A0ABN2K5M0</accession>
<dbReference type="RefSeq" id="WP_269756067.1">
    <property type="nucleotide sequence ID" value="NZ_BAAANH010000001.1"/>
</dbReference>
<name>A0ABN2K5M0_9MICO</name>
<dbReference type="InterPro" id="IPR037294">
    <property type="entry name" value="ABC_BtuC-like"/>
</dbReference>
<dbReference type="PANTHER" id="PTHR30472:SF37">
    <property type="entry name" value="FE(3+) DICITRATE TRANSPORT SYSTEM PERMEASE PROTEIN FECD-RELATED"/>
    <property type="match status" value="1"/>
</dbReference>
<protein>
    <submittedName>
        <fullName evidence="9">Siderophore ABC transporter permease CdtC</fullName>
    </submittedName>
</protein>
<feature type="transmembrane region" description="Helical" evidence="8">
    <location>
        <begin position="249"/>
        <end position="268"/>
    </location>
</feature>
<comment type="caution">
    <text evidence="9">The sequence shown here is derived from an EMBL/GenBank/DDBJ whole genome shotgun (WGS) entry which is preliminary data.</text>
</comment>
<feature type="transmembrane region" description="Helical" evidence="8">
    <location>
        <begin position="166"/>
        <end position="188"/>
    </location>
</feature>
<keyword evidence="10" id="KW-1185">Reference proteome</keyword>
<feature type="transmembrane region" description="Helical" evidence="8">
    <location>
        <begin position="481"/>
        <end position="503"/>
    </location>
</feature>
<gene>
    <name evidence="9" type="primary">cdtC</name>
    <name evidence="9" type="ORF">GCM10009747_02480</name>
</gene>